<keyword evidence="2" id="KW-1185">Reference proteome</keyword>
<name>A0ABQ9XTH4_9EUKA</name>
<sequence>MFVSVKQPSDTLVMVKNLVAPLNPQIVLDYFRREFCPDVQTMKITHFDQPYLLLEFPPNSEWPKRLIDDGPLMICPARPFSEGGPIDHGFMTIYPADMCTSIMIDYALCGSMDPIQDAFEVLQNSSLGSLSPNSFLVTSNPFDTTSKAAFVNTHFYVLFTDRDSTLKGRDILKDHRYFSSAGCVKYAQFDQLIQTNLFLKFQQYDWINNLSDDYFRIAFNVLIRRCSEEIEKFLDSIDIGDTDLQTHSGVRVERLEFRLREKRLNGMGMAALEETPRSEKTIRFLLKQTTAIRTIPVSLPALPFAEKGSHPDIMLTLKEYHKISQPKTKTPKVNRQHKQGASIQTFQPSQQYQMLSHSSPIIFDRNTLPQQLSASAQPFVPSFSFPKPSRILSSSDTLLFTPQNQLPMPPVTHIPPIHPMTMHEDSYLTGENVERLNEGSIEPIMDSVFPRETSPPIDPLTSADFSNLCLP</sequence>
<comment type="caution">
    <text evidence="1">The sequence shown here is derived from an EMBL/GenBank/DDBJ whole genome shotgun (WGS) entry which is preliminary data.</text>
</comment>
<protein>
    <submittedName>
        <fullName evidence="1">Uncharacterized protein</fullName>
    </submittedName>
</protein>
<evidence type="ECO:0000313" key="1">
    <source>
        <dbReference type="EMBL" id="KAK2954788.1"/>
    </source>
</evidence>
<evidence type="ECO:0000313" key="2">
    <source>
        <dbReference type="Proteomes" id="UP001281761"/>
    </source>
</evidence>
<reference evidence="1 2" key="1">
    <citation type="journal article" date="2022" name="bioRxiv">
        <title>Genomics of Preaxostyla Flagellates Illuminates Evolutionary Transitions and the Path Towards Mitochondrial Loss.</title>
        <authorList>
            <person name="Novak L.V.F."/>
            <person name="Treitli S.C."/>
            <person name="Pyrih J."/>
            <person name="Halakuc P."/>
            <person name="Pipaliya S.V."/>
            <person name="Vacek V."/>
            <person name="Brzon O."/>
            <person name="Soukal P."/>
            <person name="Eme L."/>
            <person name="Dacks J.B."/>
            <person name="Karnkowska A."/>
            <person name="Elias M."/>
            <person name="Hampl V."/>
        </authorList>
    </citation>
    <scope>NUCLEOTIDE SEQUENCE [LARGE SCALE GENOMIC DNA]</scope>
    <source>
        <strain evidence="1">NAU3</strain>
        <tissue evidence="1">Gut</tissue>
    </source>
</reference>
<gene>
    <name evidence="1" type="ORF">BLNAU_10273</name>
</gene>
<proteinExistence type="predicted"/>
<dbReference type="Proteomes" id="UP001281761">
    <property type="component" value="Unassembled WGS sequence"/>
</dbReference>
<dbReference type="EMBL" id="JARBJD010000074">
    <property type="protein sequence ID" value="KAK2954788.1"/>
    <property type="molecule type" value="Genomic_DNA"/>
</dbReference>
<accession>A0ABQ9XTH4</accession>
<organism evidence="1 2">
    <name type="scientific">Blattamonas nauphoetae</name>
    <dbReference type="NCBI Taxonomy" id="2049346"/>
    <lineage>
        <taxon>Eukaryota</taxon>
        <taxon>Metamonada</taxon>
        <taxon>Preaxostyla</taxon>
        <taxon>Oxymonadida</taxon>
        <taxon>Blattamonas</taxon>
    </lineage>
</organism>